<protein>
    <recommendedName>
        <fullName evidence="1">Integrase zinc-binding domain-containing protein</fullName>
    </recommendedName>
</protein>
<proteinExistence type="predicted"/>
<dbReference type="OrthoDB" id="420169at2759"/>
<name>A0A9Q3D652_9BASI</name>
<accession>A0A9Q3D652</accession>
<evidence type="ECO:0000259" key="1">
    <source>
        <dbReference type="Pfam" id="PF17921"/>
    </source>
</evidence>
<evidence type="ECO:0000313" key="2">
    <source>
        <dbReference type="EMBL" id="MBW0497519.1"/>
    </source>
</evidence>
<sequence length="224" mass="25742">MPSLGSRETLLLFGGCSARSLHRLYSLEVFTKHEGYHIQGRPKPHQHRWPLDNFKSNPSYDPEVEAKIAIHFIKIDRRGNFRFSAWAPGSGTPKSGNTDSEGTETAILGISASGMHNEFFCEVLKTYSKHKPCSILLQLLQKKYRSPELESQLEEPLLRDYKDNKYFLIDGLPYHREKQTSALTVVDRDHISLILQECHDCPYIGHMSEERTKEKVASTAWWPK</sequence>
<comment type="caution">
    <text evidence="2">The sequence shown here is derived from an EMBL/GenBank/DDBJ whole genome shotgun (WGS) entry which is preliminary data.</text>
</comment>
<dbReference type="Gene3D" id="1.10.340.70">
    <property type="match status" value="1"/>
</dbReference>
<keyword evidence="3" id="KW-1185">Reference proteome</keyword>
<dbReference type="EMBL" id="AVOT02014228">
    <property type="protein sequence ID" value="MBW0497519.1"/>
    <property type="molecule type" value="Genomic_DNA"/>
</dbReference>
<dbReference type="Pfam" id="PF17921">
    <property type="entry name" value="Integrase_H2C2"/>
    <property type="match status" value="1"/>
</dbReference>
<dbReference type="InterPro" id="IPR041588">
    <property type="entry name" value="Integrase_H2C2"/>
</dbReference>
<feature type="domain" description="Integrase zinc-binding" evidence="1">
    <location>
        <begin position="186"/>
        <end position="224"/>
    </location>
</feature>
<dbReference type="Proteomes" id="UP000765509">
    <property type="component" value="Unassembled WGS sequence"/>
</dbReference>
<evidence type="ECO:0000313" key="3">
    <source>
        <dbReference type="Proteomes" id="UP000765509"/>
    </source>
</evidence>
<dbReference type="AlphaFoldDB" id="A0A9Q3D652"/>
<gene>
    <name evidence="2" type="ORF">O181_037234</name>
</gene>
<reference evidence="2" key="1">
    <citation type="submission" date="2021-03" db="EMBL/GenBank/DDBJ databases">
        <title>Draft genome sequence of rust myrtle Austropuccinia psidii MF-1, a brazilian biotype.</title>
        <authorList>
            <person name="Quecine M.C."/>
            <person name="Pachon D.M.R."/>
            <person name="Bonatelli M.L."/>
            <person name="Correr F.H."/>
            <person name="Franceschini L.M."/>
            <person name="Leite T.F."/>
            <person name="Margarido G.R.A."/>
            <person name="Almeida C.A."/>
            <person name="Ferrarezi J.A."/>
            <person name="Labate C.A."/>
        </authorList>
    </citation>
    <scope>NUCLEOTIDE SEQUENCE</scope>
    <source>
        <strain evidence="2">MF-1</strain>
    </source>
</reference>
<organism evidence="2 3">
    <name type="scientific">Austropuccinia psidii MF-1</name>
    <dbReference type="NCBI Taxonomy" id="1389203"/>
    <lineage>
        <taxon>Eukaryota</taxon>
        <taxon>Fungi</taxon>
        <taxon>Dikarya</taxon>
        <taxon>Basidiomycota</taxon>
        <taxon>Pucciniomycotina</taxon>
        <taxon>Pucciniomycetes</taxon>
        <taxon>Pucciniales</taxon>
        <taxon>Sphaerophragmiaceae</taxon>
        <taxon>Austropuccinia</taxon>
    </lineage>
</organism>